<dbReference type="Proteomes" id="UP000019141">
    <property type="component" value="Unassembled WGS sequence"/>
</dbReference>
<dbReference type="AlphaFoldDB" id="W4LC41"/>
<evidence type="ECO:0000313" key="2">
    <source>
        <dbReference type="Proteomes" id="UP000019141"/>
    </source>
</evidence>
<proteinExistence type="predicted"/>
<accession>W4LC41</accession>
<dbReference type="PANTHER" id="PTHR34309:SF10">
    <property type="entry name" value="SLR1406 PROTEIN"/>
    <property type="match status" value="1"/>
</dbReference>
<dbReference type="SUPFAM" id="SSF143744">
    <property type="entry name" value="GlcG-like"/>
    <property type="match status" value="1"/>
</dbReference>
<organism evidence="1 2">
    <name type="scientific">Entotheonella factor</name>
    <dbReference type="NCBI Taxonomy" id="1429438"/>
    <lineage>
        <taxon>Bacteria</taxon>
        <taxon>Pseudomonadati</taxon>
        <taxon>Nitrospinota/Tectimicrobiota group</taxon>
        <taxon>Candidatus Tectimicrobiota</taxon>
        <taxon>Candidatus Entotheonellia</taxon>
        <taxon>Candidatus Entotheonellales</taxon>
        <taxon>Candidatus Entotheonellaceae</taxon>
        <taxon>Candidatus Entotheonella</taxon>
    </lineage>
</organism>
<comment type="caution">
    <text evidence="1">The sequence shown here is derived from an EMBL/GenBank/DDBJ whole genome shotgun (WGS) entry which is preliminary data.</text>
</comment>
<dbReference type="EMBL" id="AZHW01000903">
    <property type="protein sequence ID" value="ETW95557.1"/>
    <property type="molecule type" value="Genomic_DNA"/>
</dbReference>
<evidence type="ECO:0008006" key="3">
    <source>
        <dbReference type="Google" id="ProtNLM"/>
    </source>
</evidence>
<evidence type="ECO:0000313" key="1">
    <source>
        <dbReference type="EMBL" id="ETW95557.1"/>
    </source>
</evidence>
<protein>
    <recommendedName>
        <fullName evidence="3">Heme-binding protein</fullName>
    </recommendedName>
</protein>
<dbReference type="Gene3D" id="3.30.450.150">
    <property type="entry name" value="Haem-degrading domain"/>
    <property type="match status" value="1"/>
</dbReference>
<gene>
    <name evidence="1" type="ORF">ETSY1_30135</name>
</gene>
<sequence length="129" mass="12624">MALTLEEANRMVQAAIAKAEAINVKLSVAVCDAGGSLVAFNRMQGAIPVSATVAQGKAAASAGFGRPSGALAADSPVIQSVIATVGGRMLAAQGAVPVYKNDELVGAIGASGATAEQDEECALAGRAGL</sequence>
<keyword evidence="2" id="KW-1185">Reference proteome</keyword>
<dbReference type="HOGENOM" id="CLU_103773_2_2_7"/>
<dbReference type="InterPro" id="IPR038084">
    <property type="entry name" value="PduO/GlcC-like_sf"/>
</dbReference>
<name>W4LC41_ENTF1</name>
<dbReference type="InterPro" id="IPR005624">
    <property type="entry name" value="PduO/GlcC-like"/>
</dbReference>
<dbReference type="Pfam" id="PF03928">
    <property type="entry name" value="HbpS-like"/>
    <property type="match status" value="1"/>
</dbReference>
<dbReference type="InterPro" id="IPR052517">
    <property type="entry name" value="GlcG_carb_metab_protein"/>
</dbReference>
<dbReference type="PANTHER" id="PTHR34309">
    <property type="entry name" value="SLR1406 PROTEIN"/>
    <property type="match status" value="1"/>
</dbReference>
<reference evidence="1 2" key="1">
    <citation type="journal article" date="2014" name="Nature">
        <title>An environmental bacterial taxon with a large and distinct metabolic repertoire.</title>
        <authorList>
            <person name="Wilson M.C."/>
            <person name="Mori T."/>
            <person name="Ruckert C."/>
            <person name="Uria A.R."/>
            <person name="Helf M.J."/>
            <person name="Takada K."/>
            <person name="Gernert C."/>
            <person name="Steffens U.A."/>
            <person name="Heycke N."/>
            <person name="Schmitt S."/>
            <person name="Rinke C."/>
            <person name="Helfrich E.J."/>
            <person name="Brachmann A.O."/>
            <person name="Gurgui C."/>
            <person name="Wakimoto T."/>
            <person name="Kracht M."/>
            <person name="Crusemann M."/>
            <person name="Hentschel U."/>
            <person name="Abe I."/>
            <person name="Matsunaga S."/>
            <person name="Kalinowski J."/>
            <person name="Takeyama H."/>
            <person name="Piel J."/>
        </authorList>
    </citation>
    <scope>NUCLEOTIDE SEQUENCE [LARGE SCALE GENOMIC DNA]</scope>
    <source>
        <strain evidence="2">TSY1</strain>
    </source>
</reference>